<name>A0ABU1ETG2_9FLAO</name>
<evidence type="ECO:0000313" key="2">
    <source>
        <dbReference type="EMBL" id="MDR5591695.1"/>
    </source>
</evidence>
<evidence type="ECO:0000313" key="3">
    <source>
        <dbReference type="Proteomes" id="UP001257234"/>
    </source>
</evidence>
<keyword evidence="1" id="KW-0732">Signal</keyword>
<protein>
    <submittedName>
        <fullName evidence="2">T9SS type A sorting domain-containing protein</fullName>
    </submittedName>
</protein>
<dbReference type="InterPro" id="IPR026444">
    <property type="entry name" value="Secre_tail"/>
</dbReference>
<evidence type="ECO:0000256" key="1">
    <source>
        <dbReference type="ARBA" id="ARBA00022729"/>
    </source>
</evidence>
<feature type="non-terminal residue" evidence="2">
    <location>
        <position position="1"/>
    </location>
</feature>
<keyword evidence="3" id="KW-1185">Reference proteome</keyword>
<dbReference type="RefSeq" id="WP_309562556.1">
    <property type="nucleotide sequence ID" value="NZ_JAVJIU010000005.1"/>
</dbReference>
<comment type="caution">
    <text evidence="2">The sequence shown here is derived from an EMBL/GenBank/DDBJ whole genome shotgun (WGS) entry which is preliminary data.</text>
</comment>
<dbReference type="Proteomes" id="UP001257234">
    <property type="component" value="Unassembled WGS sequence"/>
</dbReference>
<proteinExistence type="predicted"/>
<dbReference type="NCBIfam" id="TIGR04183">
    <property type="entry name" value="Por_Secre_tail"/>
    <property type="match status" value="1"/>
</dbReference>
<accession>A0ABU1ETG2</accession>
<reference evidence="3" key="1">
    <citation type="submission" date="2023-07" db="EMBL/GenBank/DDBJ databases">
        <title>Christiangramia sp. SM2212., a novel bacterium of the family Flavobacteriaceae isolated from the sea sediment.</title>
        <authorList>
            <person name="Wang J."/>
            <person name="Zhang X."/>
        </authorList>
    </citation>
    <scope>NUCLEOTIDE SEQUENCE [LARGE SCALE GENOMIC DNA]</scope>
    <source>
        <strain evidence="3">SM2212</strain>
    </source>
</reference>
<dbReference type="EMBL" id="JAVJIU010000005">
    <property type="protein sequence ID" value="MDR5591695.1"/>
    <property type="molecule type" value="Genomic_DNA"/>
</dbReference>
<sequence>DDSVFTATPSDGDNYLFFEDVNDDGAYDAADDGAALQDGASATYTAAHSDGDKIGVVVTYNNTDANCSDTAVTTAEVYDNPTATLNIPTLDCFSDSPGVAVLEPVDKTNYEFRLVVKGQSGSFADYVGPYTGLLEETDYVITIRDKTTLCEKDYEFKTGKLFDVPLNPVVDETPPTCDSYDGSTYYGSIEVTNHIAGYSYAVISLADFNNLYSSNIENIPLNQFTQYPNATAIITNIPVGEYVVVGRSSDGCLSGLTPAELIQPECMTCETAFAKRSDTDAANRSYCFINETPDDTNASYDLEIDANRWGWTNFISISEFTDENNNTFTMELWAAAGQCDINKGTLVGQVKVVYENGEVSVSYEMLTGYWLGGMHTYVGQEPYMWKQKGKNVEYTLAPGQYPFNSDGGEYTYSTTIEPITVQGVEGFYVIAHADVCTTNTEEYNDRLLAESEPINITLNKRIGTMVYSPDSGGGKPQKSTASTSLAETSDPLFSVAPVPFYNVLNIGYLFDYTSDVTIQVFDLNGRLLATYYDTAVNADSISSFSVDFRTKSNQIYILRMTTDREVYSAKIIAGK</sequence>
<organism evidence="2 3">
    <name type="scientific">Christiangramia sediminicola</name>
    <dbReference type="NCBI Taxonomy" id="3073267"/>
    <lineage>
        <taxon>Bacteria</taxon>
        <taxon>Pseudomonadati</taxon>
        <taxon>Bacteroidota</taxon>
        <taxon>Flavobacteriia</taxon>
        <taxon>Flavobacteriales</taxon>
        <taxon>Flavobacteriaceae</taxon>
        <taxon>Christiangramia</taxon>
    </lineage>
</organism>
<gene>
    <name evidence="2" type="ORF">RE431_13695</name>
</gene>